<dbReference type="InterPro" id="IPR003784">
    <property type="entry name" value="BioY"/>
</dbReference>
<evidence type="ECO:0000313" key="5">
    <source>
        <dbReference type="Proteomes" id="UP001171751"/>
    </source>
</evidence>
<dbReference type="GO" id="GO:0005886">
    <property type="term" value="C:plasma membrane"/>
    <property type="evidence" value="ECO:0007669"/>
    <property type="project" value="UniProtKB-SubCell"/>
</dbReference>
<dbReference type="Proteomes" id="UP001171751">
    <property type="component" value="Unassembled WGS sequence"/>
</dbReference>
<name>A0AA43UCP6_9LACT</name>
<keyword evidence="3" id="KW-0812">Transmembrane</keyword>
<keyword evidence="5" id="KW-1185">Reference proteome</keyword>
<comment type="caution">
    <text evidence="4">The sequence shown here is derived from an EMBL/GenBank/DDBJ whole genome shotgun (WGS) entry which is preliminary data.</text>
</comment>
<feature type="transmembrane region" description="Helical" evidence="3">
    <location>
        <begin position="111"/>
        <end position="138"/>
    </location>
</feature>
<evidence type="ECO:0000256" key="2">
    <source>
        <dbReference type="PIRNR" id="PIRNR016661"/>
    </source>
</evidence>
<keyword evidence="3" id="KW-1133">Transmembrane helix</keyword>
<sequence>MKTKDLVLNALMIAVLVIASQLSIPFQPVPITLQTLAVMLIGMLRGPKNSFIIIGGYTVLGLIGLPVFSGFSGGLQTILSPSFGFILSWWLAVPLQSLYLQRREYVEYKELVVSSLINSLVTSMIGIPYMAAILNLYLGADMSFYAVLMAGFIPFIPGDIVKIILAVLIGKRLYPKLSKHHD</sequence>
<keyword evidence="2" id="KW-0813">Transport</keyword>
<protein>
    <recommendedName>
        <fullName evidence="2">Biotin transporter</fullName>
    </recommendedName>
</protein>
<organism evidence="4 5">
    <name type="scientific">Atopococcus tabaci</name>
    <dbReference type="NCBI Taxonomy" id="269774"/>
    <lineage>
        <taxon>Bacteria</taxon>
        <taxon>Bacillati</taxon>
        <taxon>Bacillota</taxon>
        <taxon>Bacilli</taxon>
        <taxon>Lactobacillales</taxon>
        <taxon>Carnobacteriaceae</taxon>
        <taxon>Atopococcus</taxon>
    </lineage>
</organism>
<dbReference type="Gene3D" id="1.10.1760.20">
    <property type="match status" value="1"/>
</dbReference>
<comment type="subcellular location">
    <subcellularLocation>
        <location evidence="2">Cell membrane</location>
        <topology evidence="2">Multi-pass membrane protein</topology>
    </subcellularLocation>
</comment>
<gene>
    <name evidence="4" type="ORF">Q4F26_04340</name>
</gene>
<proteinExistence type="inferred from homology"/>
<dbReference type="Pfam" id="PF02632">
    <property type="entry name" value="BioY"/>
    <property type="match status" value="1"/>
</dbReference>
<keyword evidence="2 3" id="KW-0472">Membrane</keyword>
<feature type="transmembrane region" description="Helical" evidence="3">
    <location>
        <begin position="50"/>
        <end position="72"/>
    </location>
</feature>
<dbReference type="EMBL" id="JAUNQW010000015">
    <property type="protein sequence ID" value="MDO5457555.1"/>
    <property type="molecule type" value="Genomic_DNA"/>
</dbReference>
<dbReference type="PIRSF" id="PIRSF016661">
    <property type="entry name" value="BioY"/>
    <property type="match status" value="1"/>
</dbReference>
<dbReference type="PANTHER" id="PTHR34295">
    <property type="entry name" value="BIOTIN TRANSPORTER BIOY"/>
    <property type="match status" value="1"/>
</dbReference>
<evidence type="ECO:0000313" key="4">
    <source>
        <dbReference type="EMBL" id="MDO5457555.1"/>
    </source>
</evidence>
<feature type="transmembrane region" description="Helical" evidence="3">
    <location>
        <begin position="78"/>
        <end position="99"/>
    </location>
</feature>
<dbReference type="AlphaFoldDB" id="A0AA43UCP6"/>
<keyword evidence="2" id="KW-1003">Cell membrane</keyword>
<dbReference type="PANTHER" id="PTHR34295:SF1">
    <property type="entry name" value="BIOTIN TRANSPORTER BIOY"/>
    <property type="match status" value="1"/>
</dbReference>
<feature type="transmembrane region" description="Helical" evidence="3">
    <location>
        <begin position="6"/>
        <end position="29"/>
    </location>
</feature>
<evidence type="ECO:0000256" key="3">
    <source>
        <dbReference type="SAM" id="Phobius"/>
    </source>
</evidence>
<reference evidence="4" key="1">
    <citation type="submission" date="2023-07" db="EMBL/GenBank/DDBJ databases">
        <title>Between Cages and Wild: Unraveling the Impact of Captivity on Animal Microbiomes and Antimicrobial Resistance.</title>
        <authorList>
            <person name="Schmartz G.P."/>
            <person name="Rehner J."/>
            <person name="Schuff M.J."/>
            <person name="Becker S.L."/>
            <person name="Kravczyk M."/>
            <person name="Gurevich A."/>
            <person name="Francke R."/>
            <person name="Mueller R."/>
            <person name="Keller V."/>
            <person name="Keller A."/>
        </authorList>
    </citation>
    <scope>NUCLEOTIDE SEQUENCE</scope>
    <source>
        <strain evidence="4">S39M_St_73</strain>
    </source>
</reference>
<comment type="similarity">
    <text evidence="1 2">Belongs to the BioY family.</text>
</comment>
<evidence type="ECO:0000256" key="1">
    <source>
        <dbReference type="ARBA" id="ARBA00010692"/>
    </source>
</evidence>
<dbReference type="GO" id="GO:0015225">
    <property type="term" value="F:biotin transmembrane transporter activity"/>
    <property type="evidence" value="ECO:0007669"/>
    <property type="project" value="UniProtKB-UniRule"/>
</dbReference>
<feature type="transmembrane region" description="Helical" evidence="3">
    <location>
        <begin position="144"/>
        <end position="169"/>
    </location>
</feature>
<accession>A0AA43UCP6</accession>